<feature type="region of interest" description="Disordered" evidence="2">
    <location>
        <begin position="1"/>
        <end position="23"/>
    </location>
</feature>
<dbReference type="Proteomes" id="UP000827284">
    <property type="component" value="Unassembled WGS sequence"/>
</dbReference>
<reference evidence="4" key="1">
    <citation type="submission" date="2021-11" db="EMBL/GenBank/DDBJ databases">
        <authorList>
            <person name="Herlambang A."/>
            <person name="Guo Y."/>
            <person name="Takashima Y."/>
            <person name="Nishizawa T."/>
        </authorList>
    </citation>
    <scope>NUCLEOTIDE SEQUENCE</scope>
    <source>
        <strain evidence="4">E1425</strain>
    </source>
</reference>
<dbReference type="InterPro" id="IPR036910">
    <property type="entry name" value="HMG_box_dom_sf"/>
</dbReference>
<name>A0A9P3H2D0_9FUNG</name>
<dbReference type="AlphaFoldDB" id="A0A9P3H2D0"/>
<dbReference type="InterPro" id="IPR009071">
    <property type="entry name" value="HMG_box_dom"/>
</dbReference>
<keyword evidence="1" id="KW-0539">Nucleus</keyword>
<feature type="domain" description="HMG box" evidence="3">
    <location>
        <begin position="21"/>
        <end position="69"/>
    </location>
</feature>
<dbReference type="EMBL" id="BQFW01000002">
    <property type="protein sequence ID" value="GJJ68838.1"/>
    <property type="molecule type" value="Genomic_DNA"/>
</dbReference>
<sequence length="69" mass="7729">MPKVKAAAIPPKKTATSKAPPKKKMSAYNEFMKTELPTFKAAHPNVEHKEAFKKVAQLWKDSPLNPKRA</sequence>
<dbReference type="PROSITE" id="PS50118">
    <property type="entry name" value="HMG_BOX_2"/>
    <property type="match status" value="1"/>
</dbReference>
<accession>A0A9P3H2D0</accession>
<evidence type="ECO:0000256" key="2">
    <source>
        <dbReference type="SAM" id="MobiDB-lite"/>
    </source>
</evidence>
<evidence type="ECO:0000259" key="3">
    <source>
        <dbReference type="PROSITE" id="PS50118"/>
    </source>
</evidence>
<keyword evidence="1" id="KW-0238">DNA-binding</keyword>
<dbReference type="Gene3D" id="1.10.30.10">
    <property type="entry name" value="High mobility group box domain"/>
    <property type="match status" value="1"/>
</dbReference>
<gene>
    <name evidence="4" type="ORF">EMPS_01184</name>
</gene>
<evidence type="ECO:0000313" key="4">
    <source>
        <dbReference type="EMBL" id="GJJ68838.1"/>
    </source>
</evidence>
<protein>
    <recommendedName>
        <fullName evidence="3">HMG box domain-containing protein</fullName>
    </recommendedName>
</protein>
<evidence type="ECO:0000313" key="5">
    <source>
        <dbReference type="Proteomes" id="UP000827284"/>
    </source>
</evidence>
<dbReference type="SUPFAM" id="SSF47095">
    <property type="entry name" value="HMG-box"/>
    <property type="match status" value="1"/>
</dbReference>
<dbReference type="CDD" id="cd00084">
    <property type="entry name" value="HMG-box_SF"/>
    <property type="match status" value="1"/>
</dbReference>
<feature type="DNA-binding region" description="HMG box" evidence="1">
    <location>
        <begin position="21"/>
        <end position="69"/>
    </location>
</feature>
<dbReference type="GO" id="GO:0003677">
    <property type="term" value="F:DNA binding"/>
    <property type="evidence" value="ECO:0007669"/>
    <property type="project" value="UniProtKB-UniRule"/>
</dbReference>
<dbReference type="Pfam" id="PF04690">
    <property type="entry name" value="YABBY"/>
    <property type="match status" value="1"/>
</dbReference>
<keyword evidence="5" id="KW-1185">Reference proteome</keyword>
<comment type="caution">
    <text evidence="4">The sequence shown here is derived from an EMBL/GenBank/DDBJ whole genome shotgun (WGS) entry which is preliminary data.</text>
</comment>
<dbReference type="GO" id="GO:0005634">
    <property type="term" value="C:nucleus"/>
    <property type="evidence" value="ECO:0007669"/>
    <property type="project" value="UniProtKB-UniRule"/>
</dbReference>
<evidence type="ECO:0000256" key="1">
    <source>
        <dbReference type="PROSITE-ProRule" id="PRU00267"/>
    </source>
</evidence>
<proteinExistence type="predicted"/>
<dbReference type="InterPro" id="IPR056775">
    <property type="entry name" value="YABBY_C"/>
</dbReference>
<dbReference type="OrthoDB" id="667577at2759"/>
<organism evidence="4 5">
    <name type="scientific">Entomortierella parvispora</name>
    <dbReference type="NCBI Taxonomy" id="205924"/>
    <lineage>
        <taxon>Eukaryota</taxon>
        <taxon>Fungi</taxon>
        <taxon>Fungi incertae sedis</taxon>
        <taxon>Mucoromycota</taxon>
        <taxon>Mortierellomycotina</taxon>
        <taxon>Mortierellomycetes</taxon>
        <taxon>Mortierellales</taxon>
        <taxon>Mortierellaceae</taxon>
        <taxon>Entomortierella</taxon>
    </lineage>
</organism>
<reference evidence="4" key="2">
    <citation type="journal article" date="2022" name="Microbiol. Resour. Announc.">
        <title>Whole-Genome Sequence of Entomortierella parvispora E1425, a Mucoromycotan Fungus Associated with Burkholderiaceae-Related Endosymbiotic Bacteria.</title>
        <authorList>
            <person name="Herlambang A."/>
            <person name="Guo Y."/>
            <person name="Takashima Y."/>
            <person name="Narisawa K."/>
            <person name="Ohta H."/>
            <person name="Nishizawa T."/>
        </authorList>
    </citation>
    <scope>NUCLEOTIDE SEQUENCE</scope>
    <source>
        <strain evidence="4">E1425</strain>
    </source>
</reference>
<feature type="compositionally biased region" description="Low complexity" evidence="2">
    <location>
        <begin position="1"/>
        <end position="19"/>
    </location>
</feature>